<evidence type="ECO:0008006" key="5">
    <source>
        <dbReference type="Google" id="ProtNLM"/>
    </source>
</evidence>
<name>A0ABS7GYG0_9HYPH</name>
<keyword evidence="4" id="KW-1185">Reference proteome</keyword>
<organism evidence="3 4">
    <name type="scientific">Rhizobium mesosinicum</name>
    <dbReference type="NCBI Taxonomy" id="335017"/>
    <lineage>
        <taxon>Bacteria</taxon>
        <taxon>Pseudomonadati</taxon>
        <taxon>Pseudomonadota</taxon>
        <taxon>Alphaproteobacteria</taxon>
        <taxon>Hyphomicrobiales</taxon>
        <taxon>Rhizobiaceae</taxon>
        <taxon>Rhizobium/Agrobacterium group</taxon>
        <taxon>Rhizobium</taxon>
    </lineage>
</organism>
<proteinExistence type="predicted"/>
<evidence type="ECO:0000313" key="3">
    <source>
        <dbReference type="EMBL" id="MBW9054915.1"/>
    </source>
</evidence>
<evidence type="ECO:0000313" key="4">
    <source>
        <dbReference type="Proteomes" id="UP000717752"/>
    </source>
</evidence>
<sequence>MVALSLASSTQFSPALAQESGSQLGGKGDRPFGSVGSEYATQCALNGVRCKLTYGDGSEKRKAVPDATLSRENRSFSTREPAIGGPMGVVLVLVALVVVIGLAIRFGNGGVLLSSAPRDVKKRQGQAPESWRTSDAAGEERPNDVLQRIAAMADRRQALVLLLRHCLLHAADVTGTRLFRSDTERAVFARLPATMPDRERLEHLLSEAELVHYGGRPLQERHFDSLLVSARVLLSIGRLSHA</sequence>
<dbReference type="Proteomes" id="UP000717752">
    <property type="component" value="Unassembled WGS sequence"/>
</dbReference>
<keyword evidence="2" id="KW-0472">Membrane</keyword>
<keyword evidence="2" id="KW-0812">Transmembrane</keyword>
<feature type="region of interest" description="Disordered" evidence="1">
    <location>
        <begin position="118"/>
        <end position="139"/>
    </location>
</feature>
<comment type="caution">
    <text evidence="3">The sequence shown here is derived from an EMBL/GenBank/DDBJ whole genome shotgun (WGS) entry which is preliminary data.</text>
</comment>
<evidence type="ECO:0000256" key="2">
    <source>
        <dbReference type="SAM" id="Phobius"/>
    </source>
</evidence>
<dbReference type="EMBL" id="JAEUAK010000008">
    <property type="protein sequence ID" value="MBW9054915.1"/>
    <property type="molecule type" value="Genomic_DNA"/>
</dbReference>
<dbReference type="RefSeq" id="WP_220336328.1">
    <property type="nucleotide sequence ID" value="NZ_JAEUAK010000008.1"/>
</dbReference>
<gene>
    <name evidence="3" type="ORF">JNB85_21165</name>
</gene>
<protein>
    <recommendedName>
        <fullName evidence="5">DUF4129 domain-containing protein</fullName>
    </recommendedName>
</protein>
<reference evidence="3 4" key="1">
    <citation type="journal article" date="2021" name="MBio">
        <title>Poor Competitiveness of Bradyrhizobium in Pigeon Pea Root Colonization in Indian Soils.</title>
        <authorList>
            <person name="Chalasani D."/>
            <person name="Basu A."/>
            <person name="Pullabhotla S.V.S.R.N."/>
            <person name="Jorrin B."/>
            <person name="Neal A.L."/>
            <person name="Poole P.S."/>
            <person name="Podile A.R."/>
            <person name="Tkacz A."/>
        </authorList>
    </citation>
    <scope>NUCLEOTIDE SEQUENCE [LARGE SCALE GENOMIC DNA]</scope>
    <source>
        <strain evidence="3 4">HU56</strain>
    </source>
</reference>
<evidence type="ECO:0000256" key="1">
    <source>
        <dbReference type="SAM" id="MobiDB-lite"/>
    </source>
</evidence>
<keyword evidence="2" id="KW-1133">Transmembrane helix</keyword>
<accession>A0ABS7GYG0</accession>
<feature type="transmembrane region" description="Helical" evidence="2">
    <location>
        <begin position="83"/>
        <end position="104"/>
    </location>
</feature>